<gene>
    <name evidence="1" type="ORF">O181_062752</name>
</gene>
<dbReference type="EMBL" id="AVOT02029983">
    <property type="protein sequence ID" value="MBW0523037.1"/>
    <property type="molecule type" value="Genomic_DNA"/>
</dbReference>
<evidence type="ECO:0000313" key="2">
    <source>
        <dbReference type="Proteomes" id="UP000765509"/>
    </source>
</evidence>
<dbReference type="OrthoDB" id="97058at2759"/>
<accession>A0A9Q3ESQ4</accession>
<protein>
    <submittedName>
        <fullName evidence="1">Uncharacterized protein</fullName>
    </submittedName>
</protein>
<name>A0A9Q3ESQ4_9BASI</name>
<dbReference type="Proteomes" id="UP000765509">
    <property type="component" value="Unassembled WGS sequence"/>
</dbReference>
<organism evidence="1 2">
    <name type="scientific">Austropuccinia psidii MF-1</name>
    <dbReference type="NCBI Taxonomy" id="1389203"/>
    <lineage>
        <taxon>Eukaryota</taxon>
        <taxon>Fungi</taxon>
        <taxon>Dikarya</taxon>
        <taxon>Basidiomycota</taxon>
        <taxon>Pucciniomycotina</taxon>
        <taxon>Pucciniomycetes</taxon>
        <taxon>Pucciniales</taxon>
        <taxon>Sphaerophragmiaceae</taxon>
        <taxon>Austropuccinia</taxon>
    </lineage>
</organism>
<evidence type="ECO:0000313" key="1">
    <source>
        <dbReference type="EMBL" id="MBW0523037.1"/>
    </source>
</evidence>
<sequence>MIQYSIELAKKYKLSGRNFLNWKVRMKLILTFKILYAIANGTERIKIASDRDKQDPQRRDLAFEIHCINCNVTLATQFSSEANNNPRILCTIIDKYDQPKTIQNKTAYLKRIFSTHLQKNRLEEALNKLHENTGKL</sequence>
<reference evidence="1" key="1">
    <citation type="submission" date="2021-03" db="EMBL/GenBank/DDBJ databases">
        <title>Draft genome sequence of rust myrtle Austropuccinia psidii MF-1, a brazilian biotype.</title>
        <authorList>
            <person name="Quecine M.C."/>
            <person name="Pachon D.M.R."/>
            <person name="Bonatelli M.L."/>
            <person name="Correr F.H."/>
            <person name="Franceschini L.M."/>
            <person name="Leite T.F."/>
            <person name="Margarido G.R.A."/>
            <person name="Almeida C.A."/>
            <person name="Ferrarezi J.A."/>
            <person name="Labate C.A."/>
        </authorList>
    </citation>
    <scope>NUCLEOTIDE SEQUENCE</scope>
    <source>
        <strain evidence="1">MF-1</strain>
    </source>
</reference>
<comment type="caution">
    <text evidence="1">The sequence shown here is derived from an EMBL/GenBank/DDBJ whole genome shotgun (WGS) entry which is preliminary data.</text>
</comment>
<keyword evidence="2" id="KW-1185">Reference proteome</keyword>
<proteinExistence type="predicted"/>
<dbReference type="AlphaFoldDB" id="A0A9Q3ESQ4"/>